<dbReference type="InterPro" id="IPR018968">
    <property type="entry name" value="Phasin"/>
</dbReference>
<protein>
    <submittedName>
        <fullName evidence="2">Phasin protein</fullName>
    </submittedName>
</protein>
<comment type="caution">
    <text evidence="2">The sequence shown here is derived from an EMBL/GenBank/DDBJ whole genome shotgun (WGS) entry which is preliminary data.</text>
</comment>
<dbReference type="SUPFAM" id="SSF47857">
    <property type="entry name" value="Apolipophorin-III"/>
    <property type="match status" value="1"/>
</dbReference>
<keyword evidence="3" id="KW-1185">Reference proteome</keyword>
<proteinExistence type="predicted"/>
<reference evidence="2 3" key="1">
    <citation type="submission" date="2018-04" db="EMBL/GenBank/DDBJ databases">
        <title>Genomic Encyclopedia of Archaeal and Bacterial Type Strains, Phase II (KMG-II): from individual species to whole genera.</title>
        <authorList>
            <person name="Goeker M."/>
        </authorList>
    </citation>
    <scope>NUCLEOTIDE SEQUENCE [LARGE SCALE GENOMIC DNA]</scope>
    <source>
        <strain evidence="2 3">DSM 25521</strain>
    </source>
</reference>
<dbReference type="OrthoDB" id="7678100at2"/>
<dbReference type="RefSeq" id="WP_108177289.1">
    <property type="nucleotide sequence ID" value="NZ_JAIESU010000015.1"/>
</dbReference>
<sequence length="112" mass="12153">MAQNFEDVQKLGKDGVDNAVKAMTALTKGYQAIAAEMVDYSKKAFEDGSATIEKIAAVKSLDKAIEVQSDYAKASYEAAVARATKIGELYQDLMKEVFKPYEAAFGKFAPAK</sequence>
<evidence type="ECO:0000313" key="3">
    <source>
        <dbReference type="Proteomes" id="UP000241808"/>
    </source>
</evidence>
<evidence type="ECO:0000313" key="2">
    <source>
        <dbReference type="EMBL" id="PTM57351.1"/>
    </source>
</evidence>
<name>A0A2T4Z635_9HYPH</name>
<evidence type="ECO:0000259" key="1">
    <source>
        <dbReference type="Pfam" id="PF09361"/>
    </source>
</evidence>
<feature type="domain" description="Phasin" evidence="1">
    <location>
        <begin position="6"/>
        <end position="104"/>
    </location>
</feature>
<dbReference type="AlphaFoldDB" id="A0A2T4Z635"/>
<dbReference type="EMBL" id="PZZL01000004">
    <property type="protein sequence ID" value="PTM57351.1"/>
    <property type="molecule type" value="Genomic_DNA"/>
</dbReference>
<dbReference type="Pfam" id="PF09361">
    <property type="entry name" value="Phasin_2"/>
    <property type="match status" value="1"/>
</dbReference>
<accession>A0A2T4Z635</accession>
<organism evidence="2 3">
    <name type="scientific">Phreatobacter oligotrophus</name>
    <dbReference type="NCBI Taxonomy" id="1122261"/>
    <lineage>
        <taxon>Bacteria</taxon>
        <taxon>Pseudomonadati</taxon>
        <taxon>Pseudomonadota</taxon>
        <taxon>Alphaproteobacteria</taxon>
        <taxon>Hyphomicrobiales</taxon>
        <taxon>Phreatobacteraceae</taxon>
        <taxon>Phreatobacter</taxon>
    </lineage>
</organism>
<dbReference type="Proteomes" id="UP000241808">
    <property type="component" value="Unassembled WGS sequence"/>
</dbReference>
<gene>
    <name evidence="2" type="ORF">C8P69_104402</name>
</gene>